<evidence type="ECO:0000313" key="4">
    <source>
        <dbReference type="EMBL" id="KAK8227239.1"/>
    </source>
</evidence>
<gene>
    <name evidence="4" type="ORF">HDK90DRAFT_541008</name>
</gene>
<proteinExistence type="inferred from homology"/>
<reference evidence="4 5" key="1">
    <citation type="submission" date="2024-04" db="EMBL/GenBank/DDBJ databases">
        <title>Phyllosticta paracitricarpa is synonymous to the EU quarantine fungus P. citricarpa based on phylogenomic analyses.</title>
        <authorList>
            <consortium name="Lawrence Berkeley National Laboratory"/>
            <person name="Van Ingen-Buijs V.A."/>
            <person name="Van Westerhoven A.C."/>
            <person name="Haridas S."/>
            <person name="Skiadas P."/>
            <person name="Martin F."/>
            <person name="Groenewald J.Z."/>
            <person name="Crous P.W."/>
            <person name="Seidl M.F."/>
        </authorList>
    </citation>
    <scope>NUCLEOTIDE SEQUENCE [LARGE SCALE GENOMIC DNA]</scope>
    <source>
        <strain evidence="4 5">CBS 123374</strain>
    </source>
</reference>
<dbReference type="EMBL" id="JBBWRZ010000010">
    <property type="protein sequence ID" value="KAK8227239.1"/>
    <property type="molecule type" value="Genomic_DNA"/>
</dbReference>
<keyword evidence="5" id="KW-1185">Reference proteome</keyword>
<name>A0ABR1YEK8_9PEZI</name>
<accession>A0ABR1YEK8</accession>
<evidence type="ECO:0000256" key="1">
    <source>
        <dbReference type="ARBA" id="ARBA00009009"/>
    </source>
</evidence>
<sequence>MDSFSHTVEGYLQPQATDSPLPFVTLGAVNKSGRHKLKRCAPPLTGSFYYEKFFGTDCSTVAAGPQDTNAVHWVASCSKLVTTIAALQCVEKGLLSLDGDIGDVLPEWKNPKILIGFDDDGEPILKPAQNHISLRHMLSRSSGMAYAFLDPLMSKYQNWHGAKPKNNLTIRLQRDSFDEILIFEPGTRWRYSPEAEYVGLLIERVNGGMKLGEYMRLNIFEPLGIKDMTFHLEAREDMRARLARMWQRTPAGGLEQRPDWFMPDPVGDDFGGTGLYATAPELLKIYAALLRDGDDNGSKALLLKRETVDLMFTPHIPATAPDFADARNASVFVRNSVFNSLPDDAAVNSGLGGVLNTSPVPGRRGAPSLTWSGMSNCFWWIDRANGVAGLFLSQFMPGGDGKTIELLSKFEEAVYAATRTD</sequence>
<dbReference type="PANTHER" id="PTHR43283:SF17">
    <property type="entry name" value="(LOVD), PUTATIVE (AFU_ORTHOLOGUE AFUA_5G00920)-RELATED"/>
    <property type="match status" value="1"/>
</dbReference>
<keyword evidence="2" id="KW-0378">Hydrolase</keyword>
<dbReference type="Gene3D" id="3.40.710.10">
    <property type="entry name" value="DD-peptidase/beta-lactamase superfamily"/>
    <property type="match status" value="1"/>
</dbReference>
<evidence type="ECO:0000256" key="2">
    <source>
        <dbReference type="ARBA" id="ARBA00022801"/>
    </source>
</evidence>
<dbReference type="Pfam" id="PF00144">
    <property type="entry name" value="Beta-lactamase"/>
    <property type="match status" value="1"/>
</dbReference>
<protein>
    <submittedName>
        <fullName evidence="4">Beta-lactamase/transpeptidase-like protein</fullName>
    </submittedName>
</protein>
<dbReference type="InterPro" id="IPR001466">
    <property type="entry name" value="Beta-lactam-related"/>
</dbReference>
<organism evidence="4 5">
    <name type="scientific">Phyllosticta capitalensis</name>
    <dbReference type="NCBI Taxonomy" id="121624"/>
    <lineage>
        <taxon>Eukaryota</taxon>
        <taxon>Fungi</taxon>
        <taxon>Dikarya</taxon>
        <taxon>Ascomycota</taxon>
        <taxon>Pezizomycotina</taxon>
        <taxon>Dothideomycetes</taxon>
        <taxon>Dothideomycetes incertae sedis</taxon>
        <taxon>Botryosphaeriales</taxon>
        <taxon>Phyllostictaceae</taxon>
        <taxon>Phyllosticta</taxon>
    </lineage>
</organism>
<evidence type="ECO:0000313" key="5">
    <source>
        <dbReference type="Proteomes" id="UP001492380"/>
    </source>
</evidence>
<comment type="similarity">
    <text evidence="1">Belongs to the class-A beta-lactamase family.</text>
</comment>
<dbReference type="InterPro" id="IPR012338">
    <property type="entry name" value="Beta-lactam/transpept-like"/>
</dbReference>
<dbReference type="PANTHER" id="PTHR43283">
    <property type="entry name" value="BETA-LACTAMASE-RELATED"/>
    <property type="match status" value="1"/>
</dbReference>
<comment type="caution">
    <text evidence="4">The sequence shown here is derived from an EMBL/GenBank/DDBJ whole genome shotgun (WGS) entry which is preliminary data.</text>
</comment>
<dbReference type="SUPFAM" id="SSF56601">
    <property type="entry name" value="beta-lactamase/transpeptidase-like"/>
    <property type="match status" value="1"/>
</dbReference>
<dbReference type="Proteomes" id="UP001492380">
    <property type="component" value="Unassembled WGS sequence"/>
</dbReference>
<feature type="domain" description="Beta-lactamase-related" evidence="3">
    <location>
        <begin position="62"/>
        <end position="400"/>
    </location>
</feature>
<evidence type="ECO:0000259" key="3">
    <source>
        <dbReference type="Pfam" id="PF00144"/>
    </source>
</evidence>
<dbReference type="InterPro" id="IPR050789">
    <property type="entry name" value="Diverse_Enzym_Activities"/>
</dbReference>